<feature type="coiled-coil region" evidence="1">
    <location>
        <begin position="2"/>
        <end position="29"/>
    </location>
</feature>
<dbReference type="RefSeq" id="WP_047104460.1">
    <property type="nucleotide sequence ID" value="NZ_CVLB01000003.1"/>
</dbReference>
<proteinExistence type="predicted"/>
<organism evidence="2 3">
    <name type="scientific">Brachyspira suanatina</name>
    <dbReference type="NCBI Taxonomy" id="381802"/>
    <lineage>
        <taxon>Bacteria</taxon>
        <taxon>Pseudomonadati</taxon>
        <taxon>Spirochaetota</taxon>
        <taxon>Spirochaetia</taxon>
        <taxon>Brachyspirales</taxon>
        <taxon>Brachyspiraceae</taxon>
        <taxon>Brachyspira</taxon>
    </lineage>
</organism>
<evidence type="ECO:0000313" key="2">
    <source>
        <dbReference type="EMBL" id="CRF35388.1"/>
    </source>
</evidence>
<evidence type="ECO:0000256" key="1">
    <source>
        <dbReference type="SAM" id="Coils"/>
    </source>
</evidence>
<dbReference type="EMBL" id="CVLB01000003">
    <property type="protein sequence ID" value="CRF35388.1"/>
    <property type="molecule type" value="Genomic_DNA"/>
</dbReference>
<dbReference type="AlphaFoldDB" id="A0A0G4KAP3"/>
<accession>A0A0G4KAP3</accession>
<sequence>MNKQLKKELAIIKNNNKEATKAIRELLSNDKLDVDLNRYNAEVNFNNEEIVRTDKDRDGKIISSFRVYSMRVDTNTSDDIINNYADFLELSSRMMRKEMQTKINELLGYYITKTEAEINNLNIA</sequence>
<protein>
    <submittedName>
        <fullName evidence="2">Uncharacterized protein</fullName>
    </submittedName>
</protein>
<reference evidence="3" key="1">
    <citation type="submission" date="2015-04" db="EMBL/GenBank/DDBJ databases">
        <authorList>
            <person name="Mushtaq Mamoona"/>
        </authorList>
    </citation>
    <scope>NUCLEOTIDE SEQUENCE [LARGE SCALE GENOMIC DNA]</scope>
    <source>
        <strain evidence="3">AN4859/03</strain>
    </source>
</reference>
<keyword evidence="1" id="KW-0175">Coiled coil</keyword>
<dbReference type="OrthoDB" id="307926at2"/>
<evidence type="ECO:0000313" key="3">
    <source>
        <dbReference type="Proteomes" id="UP000043763"/>
    </source>
</evidence>
<dbReference type="Proteomes" id="UP000043763">
    <property type="component" value="Unassembled WGS sequence"/>
</dbReference>
<name>A0A0G4KAP3_9SPIR</name>
<keyword evidence="3" id="KW-1185">Reference proteome</keyword>
<gene>
    <name evidence="2" type="ORF">BRSU_2623</name>
</gene>